<dbReference type="InterPro" id="IPR053811">
    <property type="entry name" value="DCD_C"/>
</dbReference>
<dbReference type="InterPro" id="IPR036157">
    <property type="entry name" value="dUTPase-like_sf"/>
</dbReference>
<protein>
    <recommendedName>
        <fullName evidence="5">2'-deoxycytidine 5'-triphosphate deaminase</fullName>
    </recommendedName>
</protein>
<organism evidence="3 4">
    <name type="scientific">Candidatus Vogelbacteria bacterium GWA1_51_14</name>
    <dbReference type="NCBI Taxonomy" id="1802435"/>
    <lineage>
        <taxon>Bacteria</taxon>
        <taxon>Candidatus Vogeliibacteriota</taxon>
    </lineage>
</organism>
<feature type="domain" description="2'-deoxycytidine 5'-triphosphate deaminase N-terminal" evidence="1">
    <location>
        <begin position="25"/>
        <end position="160"/>
    </location>
</feature>
<proteinExistence type="predicted"/>
<dbReference type="SUPFAM" id="SSF51283">
    <property type="entry name" value="dUTPase-like"/>
    <property type="match status" value="2"/>
</dbReference>
<dbReference type="Pfam" id="PF22569">
    <property type="entry name" value="DCD_C"/>
    <property type="match status" value="1"/>
</dbReference>
<accession>A0A1G2QAR4</accession>
<dbReference type="GO" id="GO:0008829">
    <property type="term" value="F:dCTP deaminase activity"/>
    <property type="evidence" value="ECO:0007669"/>
    <property type="project" value="InterPro"/>
</dbReference>
<comment type="caution">
    <text evidence="3">The sequence shown here is derived from an EMBL/GenBank/DDBJ whole genome shotgun (WGS) entry which is preliminary data.</text>
</comment>
<gene>
    <name evidence="3" type="ORF">A2114_01940</name>
</gene>
<dbReference type="Proteomes" id="UP000176494">
    <property type="component" value="Unassembled WGS sequence"/>
</dbReference>
<evidence type="ECO:0000259" key="2">
    <source>
        <dbReference type="Pfam" id="PF22569"/>
    </source>
</evidence>
<dbReference type="AlphaFoldDB" id="A0A1G2QAR4"/>
<dbReference type="PANTHER" id="PTHR42680">
    <property type="entry name" value="DCTP DEAMINASE"/>
    <property type="match status" value="1"/>
</dbReference>
<dbReference type="EMBL" id="MHTG01000009">
    <property type="protein sequence ID" value="OHA57676.1"/>
    <property type="molecule type" value="Genomic_DNA"/>
</dbReference>
<name>A0A1G2QAR4_9BACT</name>
<dbReference type="STRING" id="1802435.A2114_01940"/>
<feature type="domain" description="2'-deoxycytidine 5'-triphosphate deaminase C-terminal" evidence="2">
    <location>
        <begin position="178"/>
        <end position="361"/>
    </location>
</feature>
<dbReference type="Pfam" id="PF06559">
    <property type="entry name" value="DCD_N"/>
    <property type="match status" value="1"/>
</dbReference>
<evidence type="ECO:0000259" key="1">
    <source>
        <dbReference type="Pfam" id="PF06559"/>
    </source>
</evidence>
<evidence type="ECO:0000313" key="4">
    <source>
        <dbReference type="Proteomes" id="UP000176494"/>
    </source>
</evidence>
<dbReference type="Gene3D" id="2.70.40.10">
    <property type="match status" value="2"/>
</dbReference>
<dbReference type="GO" id="GO:0009394">
    <property type="term" value="P:2'-deoxyribonucleotide metabolic process"/>
    <property type="evidence" value="ECO:0007669"/>
    <property type="project" value="InterPro"/>
</dbReference>
<evidence type="ECO:0000313" key="3">
    <source>
        <dbReference type="EMBL" id="OHA57676.1"/>
    </source>
</evidence>
<dbReference type="PANTHER" id="PTHR42680:SF3">
    <property type="entry name" value="DCTP DEAMINASE"/>
    <property type="match status" value="1"/>
</dbReference>
<dbReference type="NCBIfam" id="NF005734">
    <property type="entry name" value="PRK07559.1"/>
    <property type="match status" value="1"/>
</dbReference>
<sequence>MILARDTLLEISNGQSPMIIGGTADLVQINSIDLPVGSSIYRLKAAALPGPGETVAKLIEHFSSFSFDIKEKGAFLEKGACYVIPMDINLSLTSDFAGVFSPKSSTGREDVLVRVLCDGQGSYDQTPRGYCGPLYLEVTPLSFNVRVTPKLALTQMRIRDRLEALSNQEIALLHSKCGIVRDKNGVSLPTGELDLAEQGLYMHVDLDRPIIGFEARENPRDEVYLNAKGTLRWNSFWRRLTRDDCLGGELILSPGRFYLLATKERIVVPPDICAELMVYDLQSGDFRSHYAGFFDGGFGLEADGTHGVLEVRVRDVPFRIRHGQRICKMVFERPDRVPSVYYGQGTGSHYVSSDPCLAKHYAEWNTAWVT</sequence>
<evidence type="ECO:0008006" key="5">
    <source>
        <dbReference type="Google" id="ProtNLM"/>
    </source>
</evidence>
<dbReference type="InterPro" id="IPR010550">
    <property type="entry name" value="DCD_N"/>
</dbReference>
<reference evidence="3 4" key="1">
    <citation type="journal article" date="2016" name="Nat. Commun.">
        <title>Thousands of microbial genomes shed light on interconnected biogeochemical processes in an aquifer system.</title>
        <authorList>
            <person name="Anantharaman K."/>
            <person name="Brown C.T."/>
            <person name="Hug L.A."/>
            <person name="Sharon I."/>
            <person name="Castelle C.J."/>
            <person name="Probst A.J."/>
            <person name="Thomas B.C."/>
            <person name="Singh A."/>
            <person name="Wilkins M.J."/>
            <person name="Karaoz U."/>
            <person name="Brodie E.L."/>
            <person name="Williams K.H."/>
            <person name="Hubbard S.S."/>
            <person name="Banfield J.F."/>
        </authorList>
    </citation>
    <scope>NUCLEOTIDE SEQUENCE [LARGE SCALE GENOMIC DNA]</scope>
</reference>